<proteinExistence type="predicted"/>
<dbReference type="NCBIfam" id="TIGR01549">
    <property type="entry name" value="HAD-SF-IA-v1"/>
    <property type="match status" value="1"/>
</dbReference>
<dbReference type="GO" id="GO:0008253">
    <property type="term" value="F:5'-nucleotidase activity"/>
    <property type="evidence" value="ECO:0007669"/>
    <property type="project" value="InterPro"/>
</dbReference>
<dbReference type="PRINTS" id="PR00413">
    <property type="entry name" value="HADHALOGNASE"/>
</dbReference>
<dbReference type="InterPro" id="IPR006439">
    <property type="entry name" value="HAD-SF_hydro_IA"/>
</dbReference>
<dbReference type="InterPro" id="IPR052550">
    <property type="entry name" value="Pyrimidine_5'-ntase_YjjG"/>
</dbReference>
<dbReference type="PANTHER" id="PTHR47478">
    <property type="match status" value="1"/>
</dbReference>
<dbReference type="Gene3D" id="1.10.150.240">
    <property type="entry name" value="Putative phosphatase, domain 2"/>
    <property type="match status" value="1"/>
</dbReference>
<name>A0A212JMB0_9BACT</name>
<keyword evidence="1" id="KW-0378">Hydrolase</keyword>
<dbReference type="AlphaFoldDB" id="A0A212JMB0"/>
<dbReference type="InterPro" id="IPR023214">
    <property type="entry name" value="HAD_sf"/>
</dbReference>
<dbReference type="PANTHER" id="PTHR47478:SF1">
    <property type="entry name" value="PYRIMIDINE 5'-NUCLEOTIDASE YJJG"/>
    <property type="match status" value="1"/>
</dbReference>
<dbReference type="InterPro" id="IPR036412">
    <property type="entry name" value="HAD-like_sf"/>
</dbReference>
<dbReference type="Gene3D" id="3.40.50.1000">
    <property type="entry name" value="HAD superfamily/HAD-like"/>
    <property type="match status" value="1"/>
</dbReference>
<evidence type="ECO:0000313" key="1">
    <source>
        <dbReference type="EMBL" id="SBW00584.1"/>
    </source>
</evidence>
<gene>
    <name evidence="1" type="ORF">KL86DYS2_11879</name>
</gene>
<dbReference type="NCBIfam" id="TIGR02254">
    <property type="entry name" value="YjjG_YfnB"/>
    <property type="match status" value="1"/>
</dbReference>
<dbReference type="RefSeq" id="WP_296949373.1">
    <property type="nucleotide sequence ID" value="NZ_LT599021.1"/>
</dbReference>
<protein>
    <submittedName>
        <fullName evidence="1">HAD superfamily hydrolase</fullName>
    </submittedName>
</protein>
<dbReference type="SUPFAM" id="SSF56784">
    <property type="entry name" value="HAD-like"/>
    <property type="match status" value="1"/>
</dbReference>
<sequence length="232" mass="26542">MKSKYTDILLDLDDTLIDTIENTRQTLVELYDDYNFGNYFPSFDDFYTIYYANVSQLWEMYGQGKISKATLQRERFIAPLSLVEDISEEKALAINDDYIERIMQKKILIDGAVDLLEYLKSKYKIHILSNGFTEMQYIKMDNAGLTGYFDKVILSDAVGVNKPHPHLFDYALKEAVAERDTTIMIGDNLFTDIGGAYNSGIDQIWYNPGGKPVGDFQPTYIVDKLSAIKNIL</sequence>
<dbReference type="Pfam" id="PF00702">
    <property type="entry name" value="Hydrolase"/>
    <property type="match status" value="1"/>
</dbReference>
<dbReference type="SFLD" id="SFLDG01135">
    <property type="entry name" value="C1.5.6:_HAD__Beta-PGM__Phospha"/>
    <property type="match status" value="1"/>
</dbReference>
<dbReference type="SFLD" id="SFLDS00003">
    <property type="entry name" value="Haloacid_Dehalogenase"/>
    <property type="match status" value="1"/>
</dbReference>
<accession>A0A212JMB0</accession>
<dbReference type="InterPro" id="IPR011951">
    <property type="entry name" value="HAD-SF_hydro_IA_YjjG/PynA"/>
</dbReference>
<dbReference type="InterPro" id="IPR023198">
    <property type="entry name" value="PGP-like_dom2"/>
</dbReference>
<dbReference type="SFLD" id="SFLDG01129">
    <property type="entry name" value="C1.5:_HAD__Beta-PGM__Phosphata"/>
    <property type="match status" value="1"/>
</dbReference>
<dbReference type="EMBL" id="FLUL01000001">
    <property type="protein sequence ID" value="SBW00584.1"/>
    <property type="molecule type" value="Genomic_DNA"/>
</dbReference>
<reference evidence="1" key="1">
    <citation type="submission" date="2016-04" db="EMBL/GenBank/DDBJ databases">
        <authorList>
            <person name="Evans L.H."/>
            <person name="Alamgir A."/>
            <person name="Owens N."/>
            <person name="Weber N.D."/>
            <person name="Virtaneva K."/>
            <person name="Barbian K."/>
            <person name="Babar A."/>
            <person name="Rosenke K."/>
        </authorList>
    </citation>
    <scope>NUCLEOTIDE SEQUENCE</scope>
    <source>
        <strain evidence="1">86-2</strain>
    </source>
</reference>
<organism evidence="1">
    <name type="scientific">uncultured Dysgonomonas sp</name>
    <dbReference type="NCBI Taxonomy" id="206096"/>
    <lineage>
        <taxon>Bacteria</taxon>
        <taxon>Pseudomonadati</taxon>
        <taxon>Bacteroidota</taxon>
        <taxon>Bacteroidia</taxon>
        <taxon>Bacteroidales</taxon>
        <taxon>Dysgonomonadaceae</taxon>
        <taxon>Dysgonomonas</taxon>
        <taxon>environmental samples</taxon>
    </lineage>
</organism>